<dbReference type="AlphaFoldDB" id="A0A2H1X0F5"/>
<dbReference type="EMBL" id="ODYU01012467">
    <property type="protein sequence ID" value="SOQ58791.1"/>
    <property type="molecule type" value="Genomic_DNA"/>
</dbReference>
<name>A0A2H1X0F5_SPOFR</name>
<reference evidence="1" key="1">
    <citation type="submission" date="2016-07" db="EMBL/GenBank/DDBJ databases">
        <authorList>
            <person name="Bretaudeau A."/>
        </authorList>
    </citation>
    <scope>NUCLEOTIDE SEQUENCE</scope>
    <source>
        <strain evidence="1">Rice</strain>
        <tissue evidence="1">Whole body</tissue>
    </source>
</reference>
<proteinExistence type="predicted"/>
<gene>
    <name evidence="1" type="ORF">SFRICE_017698</name>
</gene>
<organism evidence="1">
    <name type="scientific">Spodoptera frugiperda</name>
    <name type="common">Fall armyworm</name>
    <dbReference type="NCBI Taxonomy" id="7108"/>
    <lineage>
        <taxon>Eukaryota</taxon>
        <taxon>Metazoa</taxon>
        <taxon>Ecdysozoa</taxon>
        <taxon>Arthropoda</taxon>
        <taxon>Hexapoda</taxon>
        <taxon>Insecta</taxon>
        <taxon>Pterygota</taxon>
        <taxon>Neoptera</taxon>
        <taxon>Endopterygota</taxon>
        <taxon>Lepidoptera</taxon>
        <taxon>Glossata</taxon>
        <taxon>Ditrysia</taxon>
        <taxon>Noctuoidea</taxon>
        <taxon>Noctuidae</taxon>
        <taxon>Amphipyrinae</taxon>
        <taxon>Spodoptera</taxon>
    </lineage>
</organism>
<accession>A0A2H1X0F5</accession>
<evidence type="ECO:0000313" key="1">
    <source>
        <dbReference type="EMBL" id="SOQ58791.1"/>
    </source>
</evidence>
<protein>
    <submittedName>
        <fullName evidence="1">SFRICE_017698</fullName>
    </submittedName>
</protein>
<sequence length="174" mass="19249">MLSDTRIFSSDVDAFTNIQVNIHMTPRPETTICGSHKELLRAGIEPTTRCAAAGYPATAPTVQSIINSGFSIIPTAKLPHITWGTLIWWGLMGLGETRESVRHLLTKNHPVPTAAFRAGALINLLGNPQTVHFRSSCFLHKRHFLTLSASLTELQVRLPDNESSVRFPGRAKYY</sequence>